<proteinExistence type="predicted"/>
<keyword evidence="2" id="KW-1185">Reference proteome</keyword>
<evidence type="ECO:0000313" key="2">
    <source>
        <dbReference type="Proteomes" id="UP000799424"/>
    </source>
</evidence>
<sequence length="162" mass="18166">MSSARRQSSATKITEETVYICLRTESNNSTKPSPFINYYTVADGQTQPSSQANDEREWSYSNVLESEQGWRFVVGARLPSDGDTKYRVTEAARQRSQEAEGMEGRARDLIAAELSQLKTEGKVDETEYPLAASEVELAKLVVGEDDAARHVWWEIRSVTVVL</sequence>
<organism evidence="1 2">
    <name type="scientific">Ophiobolus disseminans</name>
    <dbReference type="NCBI Taxonomy" id="1469910"/>
    <lineage>
        <taxon>Eukaryota</taxon>
        <taxon>Fungi</taxon>
        <taxon>Dikarya</taxon>
        <taxon>Ascomycota</taxon>
        <taxon>Pezizomycotina</taxon>
        <taxon>Dothideomycetes</taxon>
        <taxon>Pleosporomycetidae</taxon>
        <taxon>Pleosporales</taxon>
        <taxon>Pleosporineae</taxon>
        <taxon>Phaeosphaeriaceae</taxon>
        <taxon>Ophiobolus</taxon>
    </lineage>
</organism>
<evidence type="ECO:0000313" key="1">
    <source>
        <dbReference type="EMBL" id="KAF2821289.1"/>
    </source>
</evidence>
<name>A0A6A6ZKU7_9PLEO</name>
<gene>
    <name evidence="1" type="ORF">CC86DRAFT_458975</name>
</gene>
<reference evidence="1" key="1">
    <citation type="journal article" date="2020" name="Stud. Mycol.">
        <title>101 Dothideomycetes genomes: a test case for predicting lifestyles and emergence of pathogens.</title>
        <authorList>
            <person name="Haridas S."/>
            <person name="Albert R."/>
            <person name="Binder M."/>
            <person name="Bloem J."/>
            <person name="Labutti K."/>
            <person name="Salamov A."/>
            <person name="Andreopoulos B."/>
            <person name="Baker S."/>
            <person name="Barry K."/>
            <person name="Bills G."/>
            <person name="Bluhm B."/>
            <person name="Cannon C."/>
            <person name="Castanera R."/>
            <person name="Culley D."/>
            <person name="Daum C."/>
            <person name="Ezra D."/>
            <person name="Gonzalez J."/>
            <person name="Henrissat B."/>
            <person name="Kuo A."/>
            <person name="Liang C."/>
            <person name="Lipzen A."/>
            <person name="Lutzoni F."/>
            <person name="Magnuson J."/>
            <person name="Mondo S."/>
            <person name="Nolan M."/>
            <person name="Ohm R."/>
            <person name="Pangilinan J."/>
            <person name="Park H.-J."/>
            <person name="Ramirez L."/>
            <person name="Alfaro M."/>
            <person name="Sun H."/>
            <person name="Tritt A."/>
            <person name="Yoshinaga Y."/>
            <person name="Zwiers L.-H."/>
            <person name="Turgeon B."/>
            <person name="Goodwin S."/>
            <person name="Spatafora J."/>
            <person name="Crous P."/>
            <person name="Grigoriev I."/>
        </authorList>
    </citation>
    <scope>NUCLEOTIDE SEQUENCE</scope>
    <source>
        <strain evidence="1">CBS 113818</strain>
    </source>
</reference>
<dbReference type="AlphaFoldDB" id="A0A6A6ZKU7"/>
<dbReference type="EMBL" id="MU006237">
    <property type="protein sequence ID" value="KAF2821289.1"/>
    <property type="molecule type" value="Genomic_DNA"/>
</dbReference>
<protein>
    <submittedName>
        <fullName evidence="1">Uncharacterized protein</fullName>
    </submittedName>
</protein>
<accession>A0A6A6ZKU7</accession>
<dbReference type="Proteomes" id="UP000799424">
    <property type="component" value="Unassembled WGS sequence"/>
</dbReference>